<dbReference type="CDD" id="cd00121">
    <property type="entry name" value="MATH"/>
    <property type="match status" value="1"/>
</dbReference>
<keyword evidence="1 2" id="KW-0175">Coiled coil</keyword>
<dbReference type="OrthoDB" id="1087340at2759"/>
<dbReference type="PANTHER" id="PTHR46236">
    <property type="entry name" value="TRAF-LIKE SUPERFAMILY PROTEIN"/>
    <property type="match status" value="1"/>
</dbReference>
<dbReference type="Gene3D" id="2.60.210.10">
    <property type="entry name" value="Apoptosis, Tumor Necrosis Factor Receptor Associated Protein 2, Chain A"/>
    <property type="match status" value="1"/>
</dbReference>
<dbReference type="Pfam" id="PF22486">
    <property type="entry name" value="MATH_2"/>
    <property type="match status" value="1"/>
</dbReference>
<sequence>MDGHMKKKLTCVFKHLCLQQDDECHYSLPFKVAGCDWRLVAFRKRDTDGGYLSMYLDLAPGTLPPGWRRDVKFSLTLVTKGLPSLTKTLGGQGCFDAENNSCGFEEFLPLSKLWRYLDDYRLTIIAELDVIPAVVLPEEPAHMIIKPSLSCNQAYDDASVSRSQVEQVSCQLEQKNENHDSDENGGKWFNTVASVKEIQPVKETTNVNGFEVLSSQVESVKLIFERHPDIAVEFNAKNQHLKNACMNFLLSLVETLCQSLEKLSNEDLVEADIALTYLKDAGYKVDWLEKKLDQLKDKKEGEQSCLARLQEIEENLQKLKQKCSELDVLAEEEKTELSATRTALSFDDIV</sequence>
<dbReference type="RefSeq" id="XP_018445096.2">
    <property type="nucleotide sequence ID" value="XM_018589594.2"/>
</dbReference>
<reference evidence="5" key="2">
    <citation type="submission" date="2025-08" db="UniProtKB">
        <authorList>
            <consortium name="RefSeq"/>
        </authorList>
    </citation>
    <scope>IDENTIFICATION</scope>
    <source>
        <tissue evidence="5">Leaf</tissue>
    </source>
</reference>
<feature type="domain" description="MATH" evidence="3">
    <location>
        <begin position="6"/>
        <end position="128"/>
    </location>
</feature>
<dbReference type="AlphaFoldDB" id="A0A6J0KC89"/>
<dbReference type="GeneID" id="108817013"/>
<dbReference type="SMART" id="SM00061">
    <property type="entry name" value="MATH"/>
    <property type="match status" value="1"/>
</dbReference>
<organism evidence="4 5">
    <name type="scientific">Raphanus sativus</name>
    <name type="common">Radish</name>
    <name type="synonym">Raphanus raphanistrum var. sativus</name>
    <dbReference type="NCBI Taxonomy" id="3726"/>
    <lineage>
        <taxon>Eukaryota</taxon>
        <taxon>Viridiplantae</taxon>
        <taxon>Streptophyta</taxon>
        <taxon>Embryophyta</taxon>
        <taxon>Tracheophyta</taxon>
        <taxon>Spermatophyta</taxon>
        <taxon>Magnoliopsida</taxon>
        <taxon>eudicotyledons</taxon>
        <taxon>Gunneridae</taxon>
        <taxon>Pentapetalae</taxon>
        <taxon>rosids</taxon>
        <taxon>malvids</taxon>
        <taxon>Brassicales</taxon>
        <taxon>Brassicaceae</taxon>
        <taxon>Brassiceae</taxon>
        <taxon>Raphanus</taxon>
    </lineage>
</organism>
<evidence type="ECO:0000259" key="3">
    <source>
        <dbReference type="PROSITE" id="PS50144"/>
    </source>
</evidence>
<dbReference type="PROSITE" id="PS50144">
    <property type="entry name" value="MATH"/>
    <property type="match status" value="1"/>
</dbReference>
<proteinExistence type="predicted"/>
<dbReference type="Proteomes" id="UP000504610">
    <property type="component" value="Chromosome 7"/>
</dbReference>
<gene>
    <name evidence="5" type="primary">LOC108817013</name>
</gene>
<protein>
    <submittedName>
        <fullName evidence="5">MATH domain and coiled-coil domain-containing protein At3g58410</fullName>
    </submittedName>
</protein>
<dbReference type="InterPro" id="IPR008974">
    <property type="entry name" value="TRAF-like"/>
</dbReference>
<evidence type="ECO:0000313" key="4">
    <source>
        <dbReference type="Proteomes" id="UP000504610"/>
    </source>
</evidence>
<evidence type="ECO:0000256" key="2">
    <source>
        <dbReference type="SAM" id="Coils"/>
    </source>
</evidence>
<keyword evidence="4" id="KW-1185">Reference proteome</keyword>
<evidence type="ECO:0000256" key="1">
    <source>
        <dbReference type="ARBA" id="ARBA00023054"/>
    </source>
</evidence>
<dbReference type="SUPFAM" id="SSF49599">
    <property type="entry name" value="TRAF domain-like"/>
    <property type="match status" value="1"/>
</dbReference>
<feature type="coiled-coil region" evidence="2">
    <location>
        <begin position="278"/>
        <end position="336"/>
    </location>
</feature>
<evidence type="ECO:0000313" key="5">
    <source>
        <dbReference type="RefSeq" id="XP_018445096.2"/>
    </source>
</evidence>
<reference evidence="4" key="1">
    <citation type="journal article" date="2019" name="Database">
        <title>The radish genome database (RadishGD): an integrated information resource for radish genomics.</title>
        <authorList>
            <person name="Yu H.J."/>
            <person name="Baek S."/>
            <person name="Lee Y.J."/>
            <person name="Cho A."/>
            <person name="Mun J.H."/>
        </authorList>
    </citation>
    <scope>NUCLEOTIDE SEQUENCE [LARGE SCALE GENOMIC DNA]</scope>
    <source>
        <strain evidence="4">cv. WK10039</strain>
    </source>
</reference>
<dbReference type="PANTHER" id="PTHR46236:SF33">
    <property type="entry name" value="MEPRIN AND TRAF-LIKE DOMAIN-CONTAINING PROTEIN-RELATED"/>
    <property type="match status" value="1"/>
</dbReference>
<accession>A0A6J0KC89</accession>
<dbReference type="InterPro" id="IPR050804">
    <property type="entry name" value="MCC"/>
</dbReference>
<name>A0A6J0KC89_RAPSA</name>
<dbReference type="InterPro" id="IPR002083">
    <property type="entry name" value="MATH/TRAF_dom"/>
</dbReference>
<dbReference type="KEGG" id="rsz:108817013"/>